<dbReference type="GO" id="GO:0006284">
    <property type="term" value="P:base-excision repair"/>
    <property type="evidence" value="ECO:0007669"/>
    <property type="project" value="TreeGrafter"/>
</dbReference>
<feature type="binding site" evidence="9">
    <location>
        <position position="180"/>
    </location>
    <ligand>
        <name>Zn(2+)</name>
        <dbReference type="ChEBI" id="CHEBI:29105"/>
        <label>2</label>
    </ligand>
</feature>
<feature type="binding site" evidence="9">
    <location>
        <position position="217"/>
    </location>
    <ligand>
        <name>Zn(2+)</name>
        <dbReference type="ChEBI" id="CHEBI:29105"/>
        <label>2</label>
    </ligand>
</feature>
<keyword evidence="7 9" id="KW-0862">Zinc</keyword>
<sequence length="297" mass="31442">MPLFGSHMSVAGGLHKAVERIARVQGQSLQIFTRNQRQWNAAPVSPEEARAFAQAWQEWGDFPVVTHGSYLVNLASPDAAVAAKSARAFMDELVRTEALGISFVVTHPGACVGTGRDEGIARAAAMLRRCVRESGTGKVSVLLENTAGQGTTLGSDFAELGVLLDESGLAEEGRAGVCLDTAHAFAAGYDLRTAAGYNAALAALDRHVGLEKLHCVHVNDSLAALGSRVDRHAHIGEGHLGADAFALLVRDPRLAHLPMVLETPKDETLEDDRRNLALLRRLAKEESVSSGSGAGQA</sequence>
<dbReference type="PROSITE" id="PS00731">
    <property type="entry name" value="AP_NUCLEASE_F2_3"/>
    <property type="match status" value="1"/>
</dbReference>
<feature type="binding site" evidence="9">
    <location>
        <position position="144"/>
    </location>
    <ligand>
        <name>Zn(2+)</name>
        <dbReference type="ChEBI" id="CHEBI:29105"/>
        <label>2</label>
    </ligand>
</feature>
<dbReference type="InterPro" id="IPR036237">
    <property type="entry name" value="Xyl_isomerase-like_sf"/>
</dbReference>
<comment type="function">
    <text evidence="9">Endonuclease IV plays a role in DNA repair. It cleaves phosphodiester bonds at apurinic or apyrimidinic (AP) sites, generating a 3'-hydroxyl group and a 5'-terminal sugar phosphate.</text>
</comment>
<dbReference type="GO" id="GO:0003677">
    <property type="term" value="F:DNA binding"/>
    <property type="evidence" value="ECO:0007669"/>
    <property type="project" value="InterPro"/>
</dbReference>
<organism evidence="11 12">
    <name type="scientific">Desulfovibrio psychrotolerans</name>
    <dbReference type="NCBI Taxonomy" id="415242"/>
    <lineage>
        <taxon>Bacteria</taxon>
        <taxon>Pseudomonadati</taxon>
        <taxon>Thermodesulfobacteriota</taxon>
        <taxon>Desulfovibrionia</taxon>
        <taxon>Desulfovibrionales</taxon>
        <taxon>Desulfovibrionaceae</taxon>
        <taxon>Desulfovibrio</taxon>
    </lineage>
</organism>
<dbReference type="CDD" id="cd00019">
    <property type="entry name" value="AP2Ec"/>
    <property type="match status" value="1"/>
</dbReference>
<keyword evidence="3 9" id="KW-0479">Metal-binding</keyword>
<comment type="similarity">
    <text evidence="1 9">Belongs to the AP endonuclease 2 family.</text>
</comment>
<evidence type="ECO:0000256" key="9">
    <source>
        <dbReference type="HAMAP-Rule" id="MF_00152"/>
    </source>
</evidence>
<dbReference type="EC" id="3.1.21.2" evidence="9"/>
<dbReference type="SUPFAM" id="SSF51658">
    <property type="entry name" value="Xylose isomerase-like"/>
    <property type="match status" value="1"/>
</dbReference>
<feature type="binding site" evidence="9">
    <location>
        <position position="262"/>
    </location>
    <ligand>
        <name>Zn(2+)</name>
        <dbReference type="ChEBI" id="CHEBI:29105"/>
        <label>2</label>
    </ligand>
</feature>
<keyword evidence="8 9" id="KW-0234">DNA repair</keyword>
<dbReference type="PANTHER" id="PTHR21445:SF0">
    <property type="entry name" value="APURINIC-APYRIMIDINIC ENDONUCLEASE"/>
    <property type="match status" value="1"/>
</dbReference>
<comment type="cofactor">
    <cofactor evidence="9">
        <name>Zn(2+)</name>
        <dbReference type="ChEBI" id="CHEBI:29105"/>
    </cofactor>
    <text evidence="9">Binds 3 Zn(2+) ions.</text>
</comment>
<dbReference type="PANTHER" id="PTHR21445">
    <property type="entry name" value="ENDONUCLEASE IV ENDODEOXYRIBONUCLEASE IV"/>
    <property type="match status" value="1"/>
</dbReference>
<keyword evidence="2 9" id="KW-0540">Nuclease</keyword>
<evidence type="ECO:0000256" key="3">
    <source>
        <dbReference type="ARBA" id="ARBA00022723"/>
    </source>
</evidence>
<dbReference type="GO" id="GO:0003906">
    <property type="term" value="F:DNA-(apurinic or apyrimidinic site) endonuclease activity"/>
    <property type="evidence" value="ECO:0007669"/>
    <property type="project" value="TreeGrafter"/>
</dbReference>
<keyword evidence="5 9" id="KW-0227">DNA damage</keyword>
<feature type="domain" description="Xylose isomerase-like TIM barrel" evidence="10">
    <location>
        <begin position="27"/>
        <end position="277"/>
    </location>
</feature>
<dbReference type="RefSeq" id="WP_174410887.1">
    <property type="nucleotide sequence ID" value="NZ_BLVP01000036.1"/>
</dbReference>
<keyword evidence="4 9" id="KW-0255">Endonuclease</keyword>
<evidence type="ECO:0000256" key="2">
    <source>
        <dbReference type="ARBA" id="ARBA00022722"/>
    </source>
</evidence>
<feature type="binding site" evidence="9">
    <location>
        <position position="232"/>
    </location>
    <ligand>
        <name>Zn(2+)</name>
        <dbReference type="ChEBI" id="CHEBI:29105"/>
        <label>3</label>
    </ligand>
</feature>
<evidence type="ECO:0000313" key="11">
    <source>
        <dbReference type="EMBL" id="GFM38263.1"/>
    </source>
</evidence>
<dbReference type="InterPro" id="IPR018246">
    <property type="entry name" value="AP_endonuc_F2_Zn_BS"/>
</dbReference>
<gene>
    <name evidence="9 11" type="primary">nfo</name>
    <name evidence="11" type="ORF">DSM19430T_29470</name>
</gene>
<name>A0A7J0BX46_9BACT</name>
<evidence type="ECO:0000256" key="5">
    <source>
        <dbReference type="ARBA" id="ARBA00022763"/>
    </source>
</evidence>
<feature type="binding site" evidence="9">
    <location>
        <position position="230"/>
    </location>
    <ligand>
        <name>Zn(2+)</name>
        <dbReference type="ChEBI" id="CHEBI:29105"/>
        <label>3</label>
    </ligand>
</feature>
<dbReference type="HAMAP" id="MF_00152">
    <property type="entry name" value="Nfo"/>
    <property type="match status" value="1"/>
</dbReference>
<protein>
    <recommendedName>
        <fullName evidence="9">Probable endonuclease 4</fullName>
        <ecNumber evidence="9">3.1.21.2</ecNumber>
    </recommendedName>
    <alternativeName>
        <fullName evidence="9">Endodeoxyribonuclease IV</fullName>
    </alternativeName>
    <alternativeName>
        <fullName evidence="9">Endonuclease IV</fullName>
    </alternativeName>
</protein>
<evidence type="ECO:0000313" key="12">
    <source>
        <dbReference type="Proteomes" id="UP000503820"/>
    </source>
</evidence>
<feature type="binding site" evidence="9">
    <location>
        <position position="107"/>
    </location>
    <ligand>
        <name>Zn(2+)</name>
        <dbReference type="ChEBI" id="CHEBI:29105"/>
        <label>1</label>
    </ligand>
</feature>
<dbReference type="Proteomes" id="UP000503820">
    <property type="component" value="Unassembled WGS sequence"/>
</dbReference>
<dbReference type="GO" id="GO:0008833">
    <property type="term" value="F:deoxyribonuclease IV (phage-T4-induced) activity"/>
    <property type="evidence" value="ECO:0007669"/>
    <property type="project" value="UniProtKB-UniRule"/>
</dbReference>
<keyword evidence="12" id="KW-1185">Reference proteome</keyword>
<dbReference type="SMART" id="SM00518">
    <property type="entry name" value="AP2Ec"/>
    <property type="match status" value="1"/>
</dbReference>
<reference evidence="11 12" key="1">
    <citation type="submission" date="2020-05" db="EMBL/GenBank/DDBJ databases">
        <title>Draft genome sequence of Desulfovibrio psychrotolerans JS1T.</title>
        <authorList>
            <person name="Ueno A."/>
            <person name="Tamazawa S."/>
            <person name="Tamamura S."/>
            <person name="Murakami T."/>
            <person name="Kiyama T."/>
            <person name="Inomata H."/>
            <person name="Amano Y."/>
            <person name="Miyakawa K."/>
            <person name="Tamaki H."/>
            <person name="Naganuma T."/>
            <person name="Kaneko K."/>
        </authorList>
    </citation>
    <scope>NUCLEOTIDE SEQUENCE [LARGE SCALE GENOMIC DNA]</scope>
    <source>
        <strain evidence="11 12">JS1</strain>
    </source>
</reference>
<dbReference type="NCBIfam" id="TIGR00587">
    <property type="entry name" value="nfo"/>
    <property type="match status" value="1"/>
</dbReference>
<dbReference type="InterPro" id="IPR013022">
    <property type="entry name" value="Xyl_isomerase-like_TIM-brl"/>
</dbReference>
<dbReference type="InterPro" id="IPR001719">
    <property type="entry name" value="AP_endonuc_2"/>
</dbReference>
<dbReference type="GO" id="GO:0008270">
    <property type="term" value="F:zinc ion binding"/>
    <property type="evidence" value="ECO:0007669"/>
    <property type="project" value="UniProtKB-UniRule"/>
</dbReference>
<evidence type="ECO:0000256" key="8">
    <source>
        <dbReference type="ARBA" id="ARBA00023204"/>
    </source>
</evidence>
<dbReference type="Gene3D" id="3.20.20.150">
    <property type="entry name" value="Divalent-metal-dependent TIM barrel enzymes"/>
    <property type="match status" value="1"/>
</dbReference>
<feature type="binding site" evidence="9">
    <location>
        <position position="144"/>
    </location>
    <ligand>
        <name>Zn(2+)</name>
        <dbReference type="ChEBI" id="CHEBI:29105"/>
        <label>1</label>
    </ligand>
</feature>
<dbReference type="GO" id="GO:0008081">
    <property type="term" value="F:phosphoric diester hydrolase activity"/>
    <property type="evidence" value="ECO:0007669"/>
    <property type="project" value="TreeGrafter"/>
</dbReference>
<evidence type="ECO:0000256" key="7">
    <source>
        <dbReference type="ARBA" id="ARBA00022833"/>
    </source>
</evidence>
<accession>A0A7J0BX46</accession>
<dbReference type="PROSITE" id="PS51432">
    <property type="entry name" value="AP_NUCLEASE_F2_4"/>
    <property type="match status" value="1"/>
</dbReference>
<evidence type="ECO:0000256" key="1">
    <source>
        <dbReference type="ARBA" id="ARBA00005340"/>
    </source>
</evidence>
<proteinExistence type="inferred from homology"/>
<evidence type="ECO:0000259" key="10">
    <source>
        <dbReference type="Pfam" id="PF01261"/>
    </source>
</evidence>
<feature type="binding site" evidence="9">
    <location>
        <position position="183"/>
    </location>
    <ligand>
        <name>Zn(2+)</name>
        <dbReference type="ChEBI" id="CHEBI:29105"/>
        <label>3</label>
    </ligand>
</feature>
<feature type="binding site" evidence="9">
    <location>
        <position position="67"/>
    </location>
    <ligand>
        <name>Zn(2+)</name>
        <dbReference type="ChEBI" id="CHEBI:29105"/>
        <label>1</label>
    </ligand>
</feature>
<dbReference type="AlphaFoldDB" id="A0A7J0BX46"/>
<keyword evidence="6 9" id="KW-0378">Hydrolase</keyword>
<comment type="caution">
    <text evidence="11">The sequence shown here is derived from an EMBL/GenBank/DDBJ whole genome shotgun (WGS) entry which is preliminary data.</text>
</comment>
<comment type="catalytic activity">
    <reaction evidence="9">
        <text>Endonucleolytic cleavage to 5'-phosphooligonucleotide end-products.</text>
        <dbReference type="EC" id="3.1.21.2"/>
    </reaction>
</comment>
<evidence type="ECO:0000256" key="6">
    <source>
        <dbReference type="ARBA" id="ARBA00022801"/>
    </source>
</evidence>
<evidence type="ECO:0000256" key="4">
    <source>
        <dbReference type="ARBA" id="ARBA00022759"/>
    </source>
</evidence>
<dbReference type="EMBL" id="BLVP01000036">
    <property type="protein sequence ID" value="GFM38263.1"/>
    <property type="molecule type" value="Genomic_DNA"/>
</dbReference>
<dbReference type="FunFam" id="3.20.20.150:FF:000001">
    <property type="entry name" value="Probable endonuclease 4"/>
    <property type="match status" value="1"/>
</dbReference>
<dbReference type="Pfam" id="PF01261">
    <property type="entry name" value="AP_endonuc_2"/>
    <property type="match status" value="1"/>
</dbReference>